<dbReference type="RefSeq" id="WP_155453342.1">
    <property type="nucleotide sequence ID" value="NZ_WNKX01000004.1"/>
</dbReference>
<evidence type="ECO:0000313" key="3">
    <source>
        <dbReference type="Proteomes" id="UP000472320"/>
    </source>
</evidence>
<name>A0A6L6QFG1_9BURK</name>
<accession>A0A6L6QFG1</accession>
<comment type="caution">
    <text evidence="2">The sequence shown here is derived from an EMBL/GenBank/DDBJ whole genome shotgun (WGS) entry which is preliminary data.</text>
</comment>
<dbReference type="OrthoDB" id="4565346at2"/>
<sequence>MPKAIWNGAVIAEADSNEVEIVEHNIYFPPARVNKDYLQASQHTTLCPWKGVASYYNVVVDGKVNANAAWYYPAPKDAANNIKDRIAFWHGVEVQH</sequence>
<gene>
    <name evidence="2" type="ORF">GM658_07290</name>
</gene>
<dbReference type="EMBL" id="WNKX01000004">
    <property type="protein sequence ID" value="MTW10406.1"/>
    <property type="molecule type" value="Genomic_DNA"/>
</dbReference>
<reference evidence="2 3" key="1">
    <citation type="submission" date="2019-11" db="EMBL/GenBank/DDBJ databases">
        <title>Type strains purchased from KCTC, JCM and DSMZ.</title>
        <authorList>
            <person name="Lu H."/>
        </authorList>
    </citation>
    <scope>NUCLEOTIDE SEQUENCE [LARGE SCALE GENOMIC DNA]</scope>
    <source>
        <strain evidence="2 3">JCM 31587</strain>
    </source>
</reference>
<protein>
    <submittedName>
        <fullName evidence="2">DUF427 domain-containing protein</fullName>
    </submittedName>
</protein>
<dbReference type="PANTHER" id="PTHR34310:SF5">
    <property type="entry name" value="DUF427 DOMAIN PROTEIN (AFU_ORTHOLOGUE AFUA_3G02220)"/>
    <property type="match status" value="1"/>
</dbReference>
<dbReference type="AlphaFoldDB" id="A0A6L6QFG1"/>
<organism evidence="2 3">
    <name type="scientific">Massilia eburnea</name>
    <dbReference type="NCBI Taxonomy" id="1776165"/>
    <lineage>
        <taxon>Bacteria</taxon>
        <taxon>Pseudomonadati</taxon>
        <taxon>Pseudomonadota</taxon>
        <taxon>Betaproteobacteria</taxon>
        <taxon>Burkholderiales</taxon>
        <taxon>Oxalobacteraceae</taxon>
        <taxon>Telluria group</taxon>
        <taxon>Massilia</taxon>
    </lineage>
</organism>
<dbReference type="Gene3D" id="2.170.150.40">
    <property type="entry name" value="Domain of unknown function (DUF427)"/>
    <property type="match status" value="1"/>
</dbReference>
<dbReference type="InterPro" id="IPR038694">
    <property type="entry name" value="DUF427_sf"/>
</dbReference>
<evidence type="ECO:0000313" key="2">
    <source>
        <dbReference type="EMBL" id="MTW10406.1"/>
    </source>
</evidence>
<evidence type="ECO:0000259" key="1">
    <source>
        <dbReference type="Pfam" id="PF04248"/>
    </source>
</evidence>
<dbReference type="Proteomes" id="UP000472320">
    <property type="component" value="Unassembled WGS sequence"/>
</dbReference>
<dbReference type="InterPro" id="IPR007361">
    <property type="entry name" value="DUF427"/>
</dbReference>
<dbReference type="Pfam" id="PF04248">
    <property type="entry name" value="NTP_transf_9"/>
    <property type="match status" value="1"/>
</dbReference>
<proteinExistence type="predicted"/>
<dbReference type="PANTHER" id="PTHR34310">
    <property type="entry name" value="DUF427 DOMAIN PROTEIN (AFU_ORTHOLOGUE AFUA_3G02220)"/>
    <property type="match status" value="1"/>
</dbReference>
<feature type="domain" description="DUF427" evidence="1">
    <location>
        <begin position="3"/>
        <end position="90"/>
    </location>
</feature>
<keyword evidence="3" id="KW-1185">Reference proteome</keyword>